<feature type="transmembrane region" description="Helical" evidence="6">
    <location>
        <begin position="169"/>
        <end position="188"/>
    </location>
</feature>
<proteinExistence type="predicted"/>
<protein>
    <submittedName>
        <fullName evidence="8">MFS transporter</fullName>
    </submittedName>
</protein>
<feature type="transmembrane region" description="Helical" evidence="6">
    <location>
        <begin position="106"/>
        <end position="129"/>
    </location>
</feature>
<evidence type="ECO:0000313" key="8">
    <source>
        <dbReference type="EMBL" id="THJ26948.1"/>
    </source>
</evidence>
<feature type="transmembrane region" description="Helical" evidence="6">
    <location>
        <begin position="289"/>
        <end position="309"/>
    </location>
</feature>
<dbReference type="AlphaFoldDB" id="A0A4S5BBT2"/>
<evidence type="ECO:0000256" key="5">
    <source>
        <dbReference type="ARBA" id="ARBA00023136"/>
    </source>
</evidence>
<dbReference type="InterPro" id="IPR036259">
    <property type="entry name" value="MFS_trans_sf"/>
</dbReference>
<comment type="caution">
    <text evidence="8">The sequence shown here is derived from an EMBL/GenBank/DDBJ whole genome shotgun (WGS) entry which is preliminary data.</text>
</comment>
<dbReference type="Proteomes" id="UP000306697">
    <property type="component" value="Unassembled WGS sequence"/>
</dbReference>
<feature type="transmembrane region" description="Helical" evidence="6">
    <location>
        <begin position="223"/>
        <end position="240"/>
    </location>
</feature>
<reference evidence="8 9" key="1">
    <citation type="submission" date="2019-04" db="EMBL/GenBank/DDBJ databases">
        <title>Genome Announcement To Ensure Probiotic Safety of Bifidobacterium longum subsp infantis UBBI-01.</title>
        <authorList>
            <person name="Sulthana A."/>
            <person name="Lakshmi S.G."/>
            <person name="Madempudi R.S."/>
        </authorList>
    </citation>
    <scope>NUCLEOTIDE SEQUENCE [LARGE SCALE GENOMIC DNA]</scope>
    <source>
        <strain evidence="8 9">UBBI-01</strain>
    </source>
</reference>
<dbReference type="RefSeq" id="WP_136501024.1">
    <property type="nucleotide sequence ID" value="NZ_SSWL01000018.1"/>
</dbReference>
<feature type="transmembrane region" description="Helical" evidence="6">
    <location>
        <begin position="377"/>
        <end position="397"/>
    </location>
</feature>
<dbReference type="InterPro" id="IPR050189">
    <property type="entry name" value="MFS_Efflux_Transporters"/>
</dbReference>
<sequence>MSKIINYSEVLESKRLMVGVLSVSFLLSAGNAISGTIPAMEEAFSNISKANIETLTTIPTAGIMLGTVLSGVFSNYLGKKKSVLAGLIIALVGGVIPAFLPQYWPIFISRFLFGVGMGIFNPLSVSYITDLYAGDRQRSLLGYRNAVSNLGDTIMLFVAGILITFGWNITYLVFFALLIPIVLIILFVPKEFDNFDIRNSALDENGQISDSVSDVKPSTNLKVIEVGVVFMVITMLYNAIPLKFASYIVTEHIGTASTATWIFSFLVLAGIFSGVLFEKISKVFKRLTVFVFEIVIGVAYITIAFTYNIPLLTALVLISGFGWGIINPALTARLVDVSPINSMNLSTSIIVIFISVGSLISPYFFAMFAGLFGNDSAAFAIVVGGALYVVMAVLDFIKIKKNKELSI</sequence>
<evidence type="ECO:0000313" key="9">
    <source>
        <dbReference type="Proteomes" id="UP000306697"/>
    </source>
</evidence>
<evidence type="ECO:0000256" key="3">
    <source>
        <dbReference type="ARBA" id="ARBA00022692"/>
    </source>
</evidence>
<dbReference type="Pfam" id="PF07690">
    <property type="entry name" value="MFS_1"/>
    <property type="match status" value="2"/>
</dbReference>
<dbReference type="EMBL" id="SSWL01000018">
    <property type="protein sequence ID" value="THJ26948.1"/>
    <property type="molecule type" value="Genomic_DNA"/>
</dbReference>
<evidence type="ECO:0000256" key="1">
    <source>
        <dbReference type="ARBA" id="ARBA00004651"/>
    </source>
</evidence>
<evidence type="ECO:0000256" key="4">
    <source>
        <dbReference type="ARBA" id="ARBA00022989"/>
    </source>
</evidence>
<feature type="transmembrane region" description="Helical" evidence="6">
    <location>
        <begin position="83"/>
        <end position="100"/>
    </location>
</feature>
<evidence type="ECO:0000256" key="2">
    <source>
        <dbReference type="ARBA" id="ARBA00022475"/>
    </source>
</evidence>
<keyword evidence="5 6" id="KW-0472">Membrane</keyword>
<feature type="transmembrane region" description="Helical" evidence="6">
    <location>
        <begin position="347"/>
        <end position="371"/>
    </location>
</feature>
<dbReference type="GO" id="GO:0022857">
    <property type="term" value="F:transmembrane transporter activity"/>
    <property type="evidence" value="ECO:0007669"/>
    <property type="project" value="InterPro"/>
</dbReference>
<gene>
    <name evidence="8" type="ORF">E6L38_10875</name>
</gene>
<feature type="transmembrane region" description="Helical" evidence="6">
    <location>
        <begin position="260"/>
        <end position="277"/>
    </location>
</feature>
<feature type="transmembrane region" description="Helical" evidence="6">
    <location>
        <begin position="56"/>
        <end position="76"/>
    </location>
</feature>
<dbReference type="SUPFAM" id="SSF103473">
    <property type="entry name" value="MFS general substrate transporter"/>
    <property type="match status" value="1"/>
</dbReference>
<dbReference type="PANTHER" id="PTHR43124">
    <property type="entry name" value="PURINE EFFLUX PUMP PBUE"/>
    <property type="match status" value="1"/>
</dbReference>
<dbReference type="Gene3D" id="1.20.1250.20">
    <property type="entry name" value="MFS general substrate transporter like domains"/>
    <property type="match status" value="1"/>
</dbReference>
<dbReference type="GO" id="GO:0005886">
    <property type="term" value="C:plasma membrane"/>
    <property type="evidence" value="ECO:0007669"/>
    <property type="project" value="UniProtKB-SubCell"/>
</dbReference>
<dbReference type="InterPro" id="IPR011701">
    <property type="entry name" value="MFS"/>
</dbReference>
<dbReference type="PANTHER" id="PTHR43124:SF3">
    <property type="entry name" value="CHLORAMPHENICOL EFFLUX PUMP RV0191"/>
    <property type="match status" value="1"/>
</dbReference>
<keyword evidence="2" id="KW-1003">Cell membrane</keyword>
<keyword evidence="4 6" id="KW-1133">Transmembrane helix</keyword>
<evidence type="ECO:0000256" key="6">
    <source>
        <dbReference type="SAM" id="Phobius"/>
    </source>
</evidence>
<comment type="subcellular location">
    <subcellularLocation>
        <location evidence="1">Cell membrane</location>
        <topology evidence="1">Multi-pass membrane protein</topology>
    </subcellularLocation>
</comment>
<keyword evidence="3 6" id="KW-0812">Transmembrane</keyword>
<accession>A0A4S5BBT2</accession>
<feature type="domain" description="Major facilitator superfamily (MFS) profile" evidence="7">
    <location>
        <begin position="1"/>
        <end position="403"/>
    </location>
</feature>
<dbReference type="PROSITE" id="PS50850">
    <property type="entry name" value="MFS"/>
    <property type="match status" value="1"/>
</dbReference>
<feature type="transmembrane region" description="Helical" evidence="6">
    <location>
        <begin position="141"/>
        <end position="163"/>
    </location>
</feature>
<organism evidence="8 9">
    <name type="scientific">Bifidobacterium longum subsp. infantis</name>
    <dbReference type="NCBI Taxonomy" id="1682"/>
    <lineage>
        <taxon>Bacteria</taxon>
        <taxon>Bacillati</taxon>
        <taxon>Actinomycetota</taxon>
        <taxon>Actinomycetes</taxon>
        <taxon>Bifidobacteriales</taxon>
        <taxon>Bifidobacteriaceae</taxon>
        <taxon>Bifidobacterium</taxon>
    </lineage>
</organism>
<evidence type="ECO:0000259" key="7">
    <source>
        <dbReference type="PROSITE" id="PS50850"/>
    </source>
</evidence>
<feature type="transmembrane region" description="Helical" evidence="6">
    <location>
        <begin position="315"/>
        <end position="335"/>
    </location>
</feature>
<dbReference type="InterPro" id="IPR020846">
    <property type="entry name" value="MFS_dom"/>
</dbReference>
<name>A0A4S5BBT2_BIFLI</name>